<keyword evidence="1" id="KW-0812">Transmembrane</keyword>
<dbReference type="AlphaFoldDB" id="A0A543CT28"/>
<evidence type="ECO:0000313" key="2">
    <source>
        <dbReference type="EMBL" id="TQM00263.1"/>
    </source>
</evidence>
<dbReference type="Proteomes" id="UP000316096">
    <property type="component" value="Unassembled WGS sequence"/>
</dbReference>
<feature type="transmembrane region" description="Helical" evidence="1">
    <location>
        <begin position="130"/>
        <end position="163"/>
    </location>
</feature>
<gene>
    <name evidence="2" type="ORF">FB559_5971</name>
</gene>
<evidence type="ECO:0000313" key="3">
    <source>
        <dbReference type="Proteomes" id="UP000316096"/>
    </source>
</evidence>
<keyword evidence="1" id="KW-0472">Membrane</keyword>
<dbReference type="RefSeq" id="WP_246122157.1">
    <property type="nucleotide sequence ID" value="NZ_VFOZ01000001.1"/>
</dbReference>
<protein>
    <submittedName>
        <fullName evidence="2">Uncharacterized protein</fullName>
    </submittedName>
</protein>
<accession>A0A543CT28</accession>
<name>A0A543CT28_9ACTN</name>
<evidence type="ECO:0000256" key="1">
    <source>
        <dbReference type="SAM" id="Phobius"/>
    </source>
</evidence>
<organism evidence="2 3">
    <name type="scientific">Actinoallomurus bryophytorum</name>
    <dbReference type="NCBI Taxonomy" id="1490222"/>
    <lineage>
        <taxon>Bacteria</taxon>
        <taxon>Bacillati</taxon>
        <taxon>Actinomycetota</taxon>
        <taxon>Actinomycetes</taxon>
        <taxon>Streptosporangiales</taxon>
        <taxon>Thermomonosporaceae</taxon>
        <taxon>Actinoallomurus</taxon>
    </lineage>
</organism>
<feature type="transmembrane region" description="Helical" evidence="1">
    <location>
        <begin position="209"/>
        <end position="229"/>
    </location>
</feature>
<feature type="transmembrane region" description="Helical" evidence="1">
    <location>
        <begin position="235"/>
        <end position="254"/>
    </location>
</feature>
<keyword evidence="3" id="KW-1185">Reference proteome</keyword>
<keyword evidence="1" id="KW-1133">Transmembrane helix</keyword>
<feature type="transmembrane region" description="Helical" evidence="1">
    <location>
        <begin position="91"/>
        <end position="118"/>
    </location>
</feature>
<comment type="caution">
    <text evidence="2">The sequence shown here is derived from an EMBL/GenBank/DDBJ whole genome shotgun (WGS) entry which is preliminary data.</text>
</comment>
<reference evidence="2 3" key="1">
    <citation type="submission" date="2019-06" db="EMBL/GenBank/DDBJ databases">
        <title>Sequencing the genomes of 1000 actinobacteria strains.</title>
        <authorList>
            <person name="Klenk H.-P."/>
        </authorList>
    </citation>
    <scope>NUCLEOTIDE SEQUENCE [LARGE SCALE GENOMIC DNA]</scope>
    <source>
        <strain evidence="2 3">DSM 102200</strain>
    </source>
</reference>
<feature type="transmembrane region" description="Helical" evidence="1">
    <location>
        <begin position="175"/>
        <end position="202"/>
    </location>
</feature>
<feature type="transmembrane region" description="Helical" evidence="1">
    <location>
        <begin position="24"/>
        <end position="46"/>
    </location>
</feature>
<feature type="transmembrane region" description="Helical" evidence="1">
    <location>
        <begin position="261"/>
        <end position="279"/>
    </location>
</feature>
<sequence length="535" mass="57402">MTATLEAPRPAAAIRARPVRHRRWLLHPVVAATVIAGILHVLWAVFLARGGGDLAAQSAWAEFALRHPGSAYDFAWYGGMHPASYSVISPYLMALLGVRTTGVLAGTASAGLFALLLVRSGIRRPLAPALWGAFALSCNAVSGRVTFSLGVLFGLAAVAVVFASRGPRAPRAAAVVFLGVLATLASPVAGLFLEVAAAALFLTRRRRPAYALAAGPPFVVALSALLFPFKGVQPFPWFLVAAPVVSAVALALYAPKAWRNVRAGAVVYAFGTVLTWLIPSQVGSNVDRLALLFGGAVMLAAAMERKTAILYVAFAATAISQIIRPVFDVVNTGSPDGHTTGVLSELRNLNADRGRVEVVPERTHLESSEFAPVVNLARGWNRQADVDRNPLFYNGTLTADTYHDWLKRWAVRYVVLSDSTPDWQGIEEARIVAGGQPWLKQVWRDDHWHLYELSDPEPLADPPATVARADDGELDINVPSGGWVLVRVPWSPWLGVRGGAPGCLTQAGDWTRLFAPVPGRYRLGGSYQLPRGTPC</sequence>
<dbReference type="EMBL" id="VFOZ01000001">
    <property type="protein sequence ID" value="TQM00263.1"/>
    <property type="molecule type" value="Genomic_DNA"/>
</dbReference>
<proteinExistence type="predicted"/>